<dbReference type="InterPro" id="IPR034154">
    <property type="entry name" value="TOPRIM_DnaG/twinkle"/>
</dbReference>
<dbReference type="Pfam" id="PF23639">
    <property type="entry name" value="DUF7146"/>
    <property type="match status" value="1"/>
</dbReference>
<dbReference type="SUPFAM" id="SSF55464">
    <property type="entry name" value="Origin of replication-binding domain, RBD-like"/>
    <property type="match status" value="1"/>
</dbReference>
<dbReference type="Pfam" id="PF13604">
    <property type="entry name" value="AAA_30"/>
    <property type="match status" value="1"/>
</dbReference>
<organism evidence="4 5">
    <name type="scientific">Legionella oakridgensis ATCC 33761 = DSM 21215</name>
    <dbReference type="NCBI Taxonomy" id="1268635"/>
    <lineage>
        <taxon>Bacteria</taxon>
        <taxon>Pseudomonadati</taxon>
        <taxon>Pseudomonadota</taxon>
        <taxon>Gammaproteobacteria</taxon>
        <taxon>Legionellales</taxon>
        <taxon>Legionellaceae</taxon>
        <taxon>Legionella</taxon>
    </lineage>
</organism>
<sequence length="1971" mass="223087">MLSIQPLKSAQGAADYYTAAFNYYAGDAQALRWLGKGSERLGLTGVVEKEQMLALLEGHLPDGQVLKNKKGEHRPGFDMTFSAPKSVSILSGLGADSMLSHLHDKAVEKAIGLIEKEFAQARVVIDSKVHYVDTGNLVVAAFRQPSSRANDPALHTHGVTMNITFTSEDGKARSLASDMNGNFGVIEQLQQHVIYAGLLYRTELANLLKEQGYRLRDVGKGMFEIDGVPEAVLKEFSTRRADIEEKMKEKGWEGARLASKATLLTRNSKEEHDINVLRADWQKRAELLGFDAHAFVTSHKADLEPKAFGFFTSIKEKLFERFYGKEDLISLQAKEAVFVAMETLSQQTSVFELRQLKEAALKHTLSGRTIVPIKAIDAMIDAHVKSGLLYQATDPMTRCSMFTTPWALTLETETLARIESNQGILKPMANTHAVLQAQIAYEANSPFPLTVSQKNALIHVFTSTDRFNAIQGYAGTGKTTLLQLTKTLASDKGFKLRGMAVTSSAVNELREKAGIHSDVFPIVHQELLKAPKSSLKNTLFILDEASMLSTTQGHELIKLIEQKGARLLLTGDDSQLSSVKCGRIFGQAQEYGISTIQMTDIIRQTNARTKESVRDAINRDLYDSLQKLDEVREFKSHDERIEAIAHHWLNFSPQVREKTLVFAPTHANRRDITQIMRDGLKKEGTLTGKEYVINTLKARAMEEIQHHHTQYYQQSDVLRFNLKLPKSGIRPGDYLTVEVMTERHRKNKTVPLLTAEGKSVVLHLKDLPIYTPSRAGLNRPIEFYEATSLALCVQDKVLITRNNNQAGLVNSSLAAVIAIDEKNVTLKFEKDEQVKTFPFGAKELQHLDHGYVLTNMKVQGKDKTYALGFMESYNKFSATLRNFYVQISRAISRMTLITDDKNQLLKALEFNEDTKKSALNYVNSTTLKTHIDQFAANPKAIDVATVADKKSFNEEVMTQKQALIHQYIDAKDKQKTAIACIKAWQIATDDYLKRMARHQLVVSESVIRQDTLKFATMMLLKGLDTEERKKALTVKAYFEACADTQKAWKSIHQGNRGVLQREKAWGKAEIRDALAFKIVEHIEEYRPYLHHFSIGKLNRLGVPQYRIEKGEERARARLKNLSVHAEKHQMACTVAAFFSEEPFKTKETLAAFLKNQSKAVHPHLIRLSEKTKKPLDELWREINQHAKRYEDTYFKEGLSSQEKILFNTIKTYQSLNKELAIHFTSTIYALEKGKEIPDAIEQTQREASALRNQIAAMVHNNASFDKILHFFKIDKEKIKQQALSHDRRETVLRFKHATSNFEQKRETALAIASDIKGHYPFIKELGINTKILNTLMRIEERRTFISELNETQKEHFFKCVDYKITSQKASHLWKSIFFDKEQGLPLNERKFIQAQQLTAKRDSLAYVIHQKSEIQDFLAREKLDPLKIEQQVRQHKARLQTINQLNQTKANLFHQLERRIEGMNHKESTRWHKAWTAFKNDLQRVSKNESLYQEAIEAIQKSPLVFTKSEQSLLSQYELDNTHKASELNKIVYKDQLNESKGFYNAARITEALIANHIETYRAIFGEPKKITSKEMRYSGGLIVSLRGSKAGSWYDFSEGCGGNPLSALMQERGISFQDALKEGAIIAGISGLTSVLPMKREKKLNDLSELREEKNKIISANSILKGGMPIHGTLAEKYLKAHRGIEHPEQLNVLYWPKGALWKAIDDNGILYDKINKIPALLIAAKNKQGEITGVQRIYLDEKNAKKNTFMENAKLSKGRIEGSAGILQTGGKRSALYLAEGPETGATIAMANPQATVLVSFGLSNLKNLGALIKSFYPSEVIIAGDNDSAAKNNTAKITEEAKEALMREGISVKIIMPQNLPGREKTDWNDVHCSQGLNQVKHQLGLNEINPKIHKIAIHLNNEKSLELEQYVNNFVEIKNQLGKTISPKNYNVDYLNNNQGKELPQKSFEIERIKELHRNQKEMDIEL</sequence>
<name>W0BIH2_9GAMM</name>
<dbReference type="InterPro" id="IPR055570">
    <property type="entry name" value="DUF7146"/>
</dbReference>
<evidence type="ECO:0000259" key="3">
    <source>
        <dbReference type="Pfam" id="PF23639"/>
    </source>
</evidence>
<dbReference type="CDD" id="cd01029">
    <property type="entry name" value="TOPRIM_primases"/>
    <property type="match status" value="1"/>
</dbReference>
<dbReference type="NCBIfam" id="NF041492">
    <property type="entry name" value="MobF"/>
    <property type="match status" value="1"/>
</dbReference>
<dbReference type="Pfam" id="PF08751">
    <property type="entry name" value="TrwC"/>
    <property type="match status" value="1"/>
</dbReference>
<dbReference type="RefSeq" id="WP_025386780.1">
    <property type="nucleotide sequence ID" value="NZ_CP004007.1"/>
</dbReference>
<geneLocation type="plasmid" evidence="5"/>
<dbReference type="eggNOG" id="COG0507">
    <property type="taxonomic scope" value="Bacteria"/>
</dbReference>
<evidence type="ECO:0000313" key="5">
    <source>
        <dbReference type="Proteomes" id="UP000018838"/>
    </source>
</evidence>
<evidence type="ECO:0000259" key="1">
    <source>
        <dbReference type="Pfam" id="PF08751"/>
    </source>
</evidence>
<feature type="domain" description="TrwC relaxase" evidence="1">
    <location>
        <begin position="10"/>
        <end position="286"/>
    </location>
</feature>
<dbReference type="InterPro" id="IPR014862">
    <property type="entry name" value="TrwC"/>
</dbReference>
<keyword evidence="5" id="KW-1185">Reference proteome</keyword>
<dbReference type="PATRIC" id="fig|1268635.3.peg.3057"/>
<protein>
    <submittedName>
        <fullName evidence="4">Type-F conjugative transfer system protein TraI</fullName>
    </submittedName>
</protein>
<dbReference type="eggNOG" id="COG0358">
    <property type="taxonomic scope" value="Bacteria"/>
</dbReference>
<accession>W0BIH2</accession>
<dbReference type="HOGENOM" id="CLU_234419_0_0_6"/>
<dbReference type="Gene3D" id="3.40.50.300">
    <property type="entry name" value="P-loop containing nucleotide triphosphate hydrolases"/>
    <property type="match status" value="1"/>
</dbReference>
<evidence type="ECO:0000259" key="2">
    <source>
        <dbReference type="Pfam" id="PF13362"/>
    </source>
</evidence>
<keyword evidence="4" id="KW-0614">Plasmid</keyword>
<dbReference type="EMBL" id="CP004007">
    <property type="protein sequence ID" value="AHE68506.1"/>
    <property type="molecule type" value="Genomic_DNA"/>
</dbReference>
<proteinExistence type="predicted"/>
<reference evidence="4 5" key="1">
    <citation type="journal article" date="2013" name="Int. J. Med. Microbiol.">
        <title>Legionella oakridgensis ATCC 33761 genome sequence and phenotypic characterization reveals its replication capacity in amoebae.</title>
        <authorList>
            <person name="Brzuszkiewicz E."/>
            <person name="Schulz T."/>
            <person name="Rydzewski K."/>
            <person name="Daniel R."/>
            <person name="Gillmaier N."/>
            <person name="Dittmann C."/>
            <person name="Holland G."/>
            <person name="Schunder E."/>
            <person name="Lautner M."/>
            <person name="Eisenreich W."/>
            <person name="Luck C."/>
            <person name="Heuner K."/>
        </authorList>
    </citation>
    <scope>NUCLEOTIDE SEQUENCE [LARGE SCALE GENOMIC DNA]</scope>
    <source>
        <strain>OR-10</strain>
        <strain evidence="5">ATCC 33761</strain>
        <plasmid evidence="5">Plasmid</plasmid>
    </source>
</reference>
<dbReference type="NCBIfam" id="TIGR02686">
    <property type="entry name" value="relax_trwC"/>
    <property type="match status" value="1"/>
</dbReference>
<feature type="domain" description="DUF7146" evidence="3">
    <location>
        <begin position="1659"/>
        <end position="1767"/>
    </location>
</feature>
<dbReference type="InterPro" id="IPR006171">
    <property type="entry name" value="TOPRIM_dom"/>
</dbReference>
<dbReference type="Gene3D" id="2.30.30.940">
    <property type="match status" value="1"/>
</dbReference>
<evidence type="ECO:0000313" key="4">
    <source>
        <dbReference type="EMBL" id="AHE68506.1"/>
    </source>
</evidence>
<dbReference type="Proteomes" id="UP000018838">
    <property type="component" value="Plasmid unnamed"/>
</dbReference>
<gene>
    <name evidence="4" type="primary">traI</name>
    <name evidence="4" type="ORF">Loa_50p0028</name>
</gene>
<dbReference type="InterPro" id="IPR027417">
    <property type="entry name" value="P-loop_NTPase"/>
</dbReference>
<dbReference type="Pfam" id="PF13362">
    <property type="entry name" value="Toprim_3"/>
    <property type="match status" value="1"/>
</dbReference>
<dbReference type="InterPro" id="IPR014059">
    <property type="entry name" value="TraI/TrwC_relax"/>
</dbReference>
<feature type="domain" description="Toprim" evidence="2">
    <location>
        <begin position="1778"/>
        <end position="1879"/>
    </location>
</feature>
<dbReference type="SUPFAM" id="SSF52540">
    <property type="entry name" value="P-loop containing nucleoside triphosphate hydrolases"/>
    <property type="match status" value="2"/>
</dbReference>
<dbReference type="KEGG" id="lok:Loa_50p0028"/>